<reference evidence="4 5" key="1">
    <citation type="submission" date="2017-03" db="EMBL/GenBank/DDBJ databases">
        <title>An alternative strategy for trypanosome survival in the mammalian bloodstream revealed through genome and transcriptome analysis of the ubiquitous bovine parasite Trypanosoma (Megatrypanum) theileri.</title>
        <authorList>
            <person name="Kelly S."/>
            <person name="Ivens A."/>
            <person name="Mott A."/>
            <person name="O'Neill E."/>
            <person name="Emms D."/>
            <person name="Macleod O."/>
            <person name="Voorheis P."/>
            <person name="Matthews J."/>
            <person name="Matthews K."/>
            <person name="Carrington M."/>
        </authorList>
    </citation>
    <scope>NUCLEOTIDE SEQUENCE [LARGE SCALE GENOMIC DNA]</scope>
    <source>
        <strain evidence="4">Edinburgh</strain>
    </source>
</reference>
<keyword evidence="5" id="KW-1185">Reference proteome</keyword>
<proteinExistence type="predicted"/>
<keyword evidence="2" id="KW-1133">Transmembrane helix</keyword>
<keyword evidence="2" id="KW-0812">Transmembrane</keyword>
<organism evidence="4 5">
    <name type="scientific">Trypanosoma theileri</name>
    <dbReference type="NCBI Taxonomy" id="67003"/>
    <lineage>
        <taxon>Eukaryota</taxon>
        <taxon>Discoba</taxon>
        <taxon>Euglenozoa</taxon>
        <taxon>Kinetoplastea</taxon>
        <taxon>Metakinetoplastina</taxon>
        <taxon>Trypanosomatida</taxon>
        <taxon>Trypanosomatidae</taxon>
        <taxon>Trypanosoma</taxon>
    </lineage>
</organism>
<feature type="transmembrane region" description="Helical" evidence="2">
    <location>
        <begin position="185"/>
        <end position="207"/>
    </location>
</feature>
<dbReference type="RefSeq" id="XP_028881590.1">
    <property type="nucleotide sequence ID" value="XM_029026980.1"/>
</dbReference>
<feature type="compositionally biased region" description="Basic and acidic residues" evidence="1">
    <location>
        <begin position="253"/>
        <end position="265"/>
    </location>
</feature>
<dbReference type="VEuPathDB" id="TriTrypDB:TM35_000211300"/>
<dbReference type="Proteomes" id="UP000192257">
    <property type="component" value="Unassembled WGS sequence"/>
</dbReference>
<accession>A0A1X0NS52</accession>
<dbReference type="AlphaFoldDB" id="A0A1X0NS52"/>
<comment type="caution">
    <text evidence="4">The sequence shown here is derived from an EMBL/GenBank/DDBJ whole genome shotgun (WGS) entry which is preliminary data.</text>
</comment>
<feature type="chain" id="PRO_5012913635" description="Receptor-type adenylate cyclase" evidence="3">
    <location>
        <begin position="39"/>
        <end position="317"/>
    </location>
</feature>
<dbReference type="GeneID" id="39986760"/>
<feature type="compositionally biased region" description="Basic and acidic residues" evidence="1">
    <location>
        <begin position="296"/>
        <end position="311"/>
    </location>
</feature>
<evidence type="ECO:0000256" key="1">
    <source>
        <dbReference type="SAM" id="MobiDB-lite"/>
    </source>
</evidence>
<evidence type="ECO:0008006" key="6">
    <source>
        <dbReference type="Google" id="ProtNLM"/>
    </source>
</evidence>
<keyword evidence="3" id="KW-0732">Signal</keyword>
<evidence type="ECO:0000313" key="5">
    <source>
        <dbReference type="Proteomes" id="UP000192257"/>
    </source>
</evidence>
<gene>
    <name evidence="4" type="ORF">TM35_000211300</name>
</gene>
<name>A0A1X0NS52_9TRYP</name>
<protein>
    <recommendedName>
        <fullName evidence="6">Receptor-type adenylate cyclase</fullName>
    </recommendedName>
</protein>
<evidence type="ECO:0000256" key="2">
    <source>
        <dbReference type="SAM" id="Phobius"/>
    </source>
</evidence>
<keyword evidence="2" id="KW-0472">Membrane</keyword>
<feature type="region of interest" description="Disordered" evidence="1">
    <location>
        <begin position="233"/>
        <end position="265"/>
    </location>
</feature>
<evidence type="ECO:0000256" key="3">
    <source>
        <dbReference type="SAM" id="SignalP"/>
    </source>
</evidence>
<feature type="signal peptide" evidence="3">
    <location>
        <begin position="1"/>
        <end position="38"/>
    </location>
</feature>
<dbReference type="EMBL" id="NBCO01000021">
    <property type="protein sequence ID" value="ORC87524.1"/>
    <property type="molecule type" value="Genomic_DNA"/>
</dbReference>
<dbReference type="OrthoDB" id="251746at2759"/>
<feature type="compositionally biased region" description="Polar residues" evidence="1">
    <location>
        <begin position="233"/>
        <end position="252"/>
    </location>
</feature>
<evidence type="ECO:0000313" key="4">
    <source>
        <dbReference type="EMBL" id="ORC87524.1"/>
    </source>
</evidence>
<sequence length="317" mass="36195">MIPHPNSVYHHRHGRELLPLLLLLLLLVVWKETVEVYAVIPDNDKMLVNVFPMPFACILTQSPTNFSVDIFLQSLLDILVTLPGNHFSDFTQMELLEYCAWGNLTLTGDSYCRNGGKDLGDETNFKYTLVRYGVMADDLHKLQQLNYTPLGVAVGPILQHSDPALYVPGENDLSFGVVVFSNETVVTIVSVFLLCIFIPLMCIIFICRHVQNVRKEKVRAELVRHALYELANSGHQEQEQQQGNTDNVSRNNQDGERVAGREMEREMNEVRWGGRNIPLSVARTPSYWPSSTNAEEIQRQQGREWYERELAPKPSRQ</sequence>
<feature type="region of interest" description="Disordered" evidence="1">
    <location>
        <begin position="280"/>
        <end position="317"/>
    </location>
</feature>